<feature type="compositionally biased region" description="Polar residues" evidence="1">
    <location>
        <begin position="1"/>
        <end position="11"/>
    </location>
</feature>
<dbReference type="Pfam" id="PF00069">
    <property type="entry name" value="Pkinase"/>
    <property type="match status" value="1"/>
</dbReference>
<dbReference type="InterPro" id="IPR051681">
    <property type="entry name" value="Ser/Thr_Kinases-Pseudokinases"/>
</dbReference>
<dbReference type="PROSITE" id="PS00108">
    <property type="entry name" value="PROTEIN_KINASE_ST"/>
    <property type="match status" value="1"/>
</dbReference>
<keyword evidence="4" id="KW-0418">Kinase</keyword>
<dbReference type="InterPro" id="IPR000719">
    <property type="entry name" value="Prot_kinase_dom"/>
</dbReference>
<evidence type="ECO:0000256" key="1">
    <source>
        <dbReference type="SAM" id="MobiDB-lite"/>
    </source>
</evidence>
<dbReference type="PANTHER" id="PTHR44329">
    <property type="entry name" value="SERINE/THREONINE-PROTEIN KINASE TNNI3K-RELATED"/>
    <property type="match status" value="1"/>
</dbReference>
<dbReference type="SMART" id="SM00220">
    <property type="entry name" value="S_TKc"/>
    <property type="match status" value="1"/>
</dbReference>
<name>A0AAJ7C5D9_CEPCN</name>
<organism evidence="3 4">
    <name type="scientific">Cephus cinctus</name>
    <name type="common">Wheat stem sawfly</name>
    <dbReference type="NCBI Taxonomy" id="211228"/>
    <lineage>
        <taxon>Eukaryota</taxon>
        <taxon>Metazoa</taxon>
        <taxon>Ecdysozoa</taxon>
        <taxon>Arthropoda</taxon>
        <taxon>Hexapoda</taxon>
        <taxon>Insecta</taxon>
        <taxon>Pterygota</taxon>
        <taxon>Neoptera</taxon>
        <taxon>Endopterygota</taxon>
        <taxon>Hymenoptera</taxon>
        <taxon>Cephoidea</taxon>
        <taxon>Cephidae</taxon>
        <taxon>Cephus</taxon>
    </lineage>
</organism>
<gene>
    <name evidence="4" type="primary">LOC107271145</name>
</gene>
<feature type="region of interest" description="Disordered" evidence="1">
    <location>
        <begin position="1"/>
        <end position="21"/>
    </location>
</feature>
<evidence type="ECO:0000313" key="4">
    <source>
        <dbReference type="RefSeq" id="XP_015602278.1"/>
    </source>
</evidence>
<dbReference type="PROSITE" id="PS50011">
    <property type="entry name" value="PROTEIN_KINASE_DOM"/>
    <property type="match status" value="1"/>
</dbReference>
<keyword evidence="3" id="KW-1185">Reference proteome</keyword>
<sequence length="359" mass="40756">MAEFRTPTTNKCRSRLQDNPDLQTPIKIPPSPYLEKIGYGTYVNVFTLERSPKVGFVRSPWALKKVNRNALSTKAYNTRICLEAEILCKLNHPNIVGFRAFTKASHGEACLVMEKLEVSLGDIIEGMIENDMNPFSADDILRIGFEVAKGLEYLHHTVYILHGDLKSYNVLVSDNCKVVKLCDFGVSLPLTKSLELDRSKGQFEYVGTECWSAPEIIDMEGPVTNKADMWAYGLVIWEMIALSPPYVEHDDSIFETSFDDSFTANEMPDNKENSDPNLDESVQLIKEITRKRFGMRPALPAIELGPEYKKVLELFYTCTDADYKSRPTAKGVVMFFKNYVYPKSEKAEKETECDMDCDI</sequence>
<proteinExistence type="predicted"/>
<dbReference type="Gene3D" id="1.10.510.10">
    <property type="entry name" value="Transferase(Phosphotransferase) domain 1"/>
    <property type="match status" value="1"/>
</dbReference>
<evidence type="ECO:0000259" key="2">
    <source>
        <dbReference type="PROSITE" id="PS50011"/>
    </source>
</evidence>
<feature type="domain" description="Protein kinase" evidence="2">
    <location>
        <begin position="31"/>
        <end position="340"/>
    </location>
</feature>
<dbReference type="Proteomes" id="UP000694920">
    <property type="component" value="Unplaced"/>
</dbReference>
<accession>A0AAJ7C5D9</accession>
<dbReference type="Gene3D" id="3.30.200.20">
    <property type="entry name" value="Phosphorylase Kinase, domain 1"/>
    <property type="match status" value="1"/>
</dbReference>
<dbReference type="AlphaFoldDB" id="A0AAJ7C5D9"/>
<reference evidence="4" key="1">
    <citation type="submission" date="2025-08" db="UniProtKB">
        <authorList>
            <consortium name="RefSeq"/>
        </authorList>
    </citation>
    <scope>IDENTIFICATION</scope>
</reference>
<keyword evidence="4" id="KW-0808">Transferase</keyword>
<dbReference type="InterPro" id="IPR011009">
    <property type="entry name" value="Kinase-like_dom_sf"/>
</dbReference>
<evidence type="ECO:0000313" key="3">
    <source>
        <dbReference type="Proteomes" id="UP000694920"/>
    </source>
</evidence>
<dbReference type="SUPFAM" id="SSF56112">
    <property type="entry name" value="Protein kinase-like (PK-like)"/>
    <property type="match status" value="1"/>
</dbReference>
<dbReference type="InterPro" id="IPR008271">
    <property type="entry name" value="Ser/Thr_kinase_AS"/>
</dbReference>
<dbReference type="GO" id="GO:0004674">
    <property type="term" value="F:protein serine/threonine kinase activity"/>
    <property type="evidence" value="ECO:0007669"/>
    <property type="project" value="TreeGrafter"/>
</dbReference>
<dbReference type="GeneID" id="107271145"/>
<dbReference type="GO" id="GO:0005524">
    <property type="term" value="F:ATP binding"/>
    <property type="evidence" value="ECO:0007669"/>
    <property type="project" value="InterPro"/>
</dbReference>
<dbReference type="RefSeq" id="XP_015602278.1">
    <property type="nucleotide sequence ID" value="XM_015746792.2"/>
</dbReference>
<dbReference type="KEGG" id="ccin:107271145"/>
<protein>
    <submittedName>
        <fullName evidence="4">Lymphokine-activated killer T-cell-originated protein kinase</fullName>
    </submittedName>
</protein>